<dbReference type="InterPro" id="IPR038563">
    <property type="entry name" value="Endonuclease_7_sf"/>
</dbReference>
<sequence length="428" mass="48604">MAQISPKLAHTYFTEFSAGSAVPLDLDDLLNMRHLRRHNHVVIGDVALRCYKNKSKWTYDERDIRRAAQEFADFSLDADDVVEVQLPAYRDHNGQDPEGRGRADWRGQIAAWLFWQAREKHNEGRPYEEWDDSWKRIGASGLPGALTWDEFVAARSGERLRENIANTRPLELMTFAGGSLFVPRAYAELLDRWEQVEEDLVARARICKGCAAGGPRWGGWRTPSPLGYVTLCPPCSGAAFQQYTGHLRGVLYDSPRVRGIRADDYLCRLCAETRATAWDHCHDHGFVRGPLCGSCNTFEGKSSPRSFLERQDGAVLHLLECRGCLEQRTLPGRYHVGIAERHLEATEYHRHRGRSCRRQRWVRHVELAHGAHRFELDCWWHSQKWTKDVTVPETLALVRDFVDQALAPAQLEAAVPAARAAADTTPSA</sequence>
<dbReference type="HOGENOM" id="CLU_640779_0_0_11"/>
<keyword evidence="2" id="KW-1185">Reference proteome</keyword>
<name>K4RGC0_STRDJ</name>
<dbReference type="PATRIC" id="fig|1214101.3.peg.8682"/>
<gene>
    <name evidence="1" type="ORF">BN159_p107</name>
</gene>
<organism evidence="2">
    <name type="scientific">Streptomyces davaonensis (strain DSM 101723 / JCM 4913 / KCC S-0913 / 768)</name>
    <dbReference type="NCBI Taxonomy" id="1214101"/>
    <lineage>
        <taxon>Bacteria</taxon>
        <taxon>Bacillati</taxon>
        <taxon>Actinomycetota</taxon>
        <taxon>Actinomycetes</taxon>
        <taxon>Kitasatosporales</taxon>
        <taxon>Streptomycetaceae</taxon>
        <taxon>Streptomyces</taxon>
    </lineage>
</organism>
<dbReference type="Proteomes" id="UP000008043">
    <property type="component" value="Plasmid pSDA1"/>
</dbReference>
<evidence type="ECO:0000313" key="1">
    <source>
        <dbReference type="EMBL" id="CCK32978.1"/>
    </source>
</evidence>
<reference evidence="1 2" key="1">
    <citation type="journal article" date="2012" name="J. Bacteriol.">
        <title>Genome sequence of the bacterium Streptomyces davawensis JCM 4913 and heterologous production of the unique antibiotic roseoflavin.</title>
        <authorList>
            <person name="Jankowitsch F."/>
            <person name="Schwarz J."/>
            <person name="Ruckert C."/>
            <person name="Gust B."/>
            <person name="Szczepanowski R."/>
            <person name="Blom J."/>
            <person name="Pelzer S."/>
            <person name="Kalinowski J."/>
            <person name="Mack M."/>
        </authorList>
    </citation>
    <scope>NUCLEOTIDE SEQUENCE [LARGE SCALE GENOMIC DNA]</scope>
    <source>
        <strain evidence="2">DSM 101723 / JCM 4913 / KCC S-0913 / 768</strain>
        <plasmid evidence="1 2">pSDA1</plasmid>
    </source>
</reference>
<protein>
    <recommendedName>
        <fullName evidence="3">Endonuclease VII</fullName>
    </recommendedName>
</protein>
<dbReference type="eggNOG" id="ENOG5031CD3">
    <property type="taxonomic scope" value="Bacteria"/>
</dbReference>
<evidence type="ECO:0000313" key="2">
    <source>
        <dbReference type="Proteomes" id="UP000008043"/>
    </source>
</evidence>
<dbReference type="InterPro" id="IPR044925">
    <property type="entry name" value="His-Me_finger_sf"/>
</dbReference>
<dbReference type="InterPro" id="IPR004211">
    <property type="entry name" value="Endonuclease_7"/>
</dbReference>
<keyword evidence="1" id="KW-0614">Plasmid</keyword>
<proteinExistence type="predicted"/>
<geneLocation type="plasmid" evidence="1 2">
    <name>pSDA1</name>
</geneLocation>
<accession>K4RGC0</accession>
<evidence type="ECO:0008006" key="3">
    <source>
        <dbReference type="Google" id="ProtNLM"/>
    </source>
</evidence>
<dbReference type="AlphaFoldDB" id="K4RGC0"/>
<dbReference type="RefSeq" id="WP_015449517.1">
    <property type="nucleotide sequence ID" value="NC_020545.1"/>
</dbReference>
<dbReference type="KEGG" id="sdv:BN159_p107"/>
<dbReference type="SUPFAM" id="SSF54060">
    <property type="entry name" value="His-Me finger endonucleases"/>
    <property type="match status" value="1"/>
</dbReference>
<dbReference type="OrthoDB" id="581550at2"/>
<dbReference type="Pfam" id="PF02945">
    <property type="entry name" value="Endonuclease_7"/>
    <property type="match status" value="1"/>
</dbReference>
<dbReference type="Gene3D" id="3.40.1800.10">
    <property type="entry name" value="His-Me finger endonucleases"/>
    <property type="match status" value="1"/>
</dbReference>
<dbReference type="EMBL" id="HE971710">
    <property type="protein sequence ID" value="CCK32978.1"/>
    <property type="molecule type" value="Genomic_DNA"/>
</dbReference>